<gene>
    <name evidence="1" type="ORF">OKA05_20800</name>
</gene>
<sequence>MKQQPVLANFPSHVFATARRRFQAGIRRLRESLAGESLSGYSVMFGDVLPSAFLGRIDPTRRNRHFGHVPVFWAWLAQILEGNAPCSKAIGFVQSWCRSQGLPVSSSDTSSYSKARCRLSDAFLD</sequence>
<comment type="caution">
    <text evidence="1">The sequence shown here is derived from an EMBL/GenBank/DDBJ whole genome shotgun (WGS) entry which is preliminary data.</text>
</comment>
<evidence type="ECO:0000313" key="1">
    <source>
        <dbReference type="EMBL" id="MCW1925014.1"/>
    </source>
</evidence>
<accession>A0ABT3GNF3</accession>
<evidence type="ECO:0000313" key="2">
    <source>
        <dbReference type="Proteomes" id="UP001320876"/>
    </source>
</evidence>
<dbReference type="Proteomes" id="UP001320876">
    <property type="component" value="Unassembled WGS sequence"/>
</dbReference>
<organism evidence="1 2">
    <name type="scientific">Luteolibacter arcticus</name>
    <dbReference type="NCBI Taxonomy" id="1581411"/>
    <lineage>
        <taxon>Bacteria</taxon>
        <taxon>Pseudomonadati</taxon>
        <taxon>Verrucomicrobiota</taxon>
        <taxon>Verrucomicrobiia</taxon>
        <taxon>Verrucomicrobiales</taxon>
        <taxon>Verrucomicrobiaceae</taxon>
        <taxon>Luteolibacter</taxon>
    </lineage>
</organism>
<dbReference type="EMBL" id="JAPDDT010000011">
    <property type="protein sequence ID" value="MCW1925014.1"/>
    <property type="molecule type" value="Genomic_DNA"/>
</dbReference>
<name>A0ABT3GNF3_9BACT</name>
<reference evidence="1 2" key="1">
    <citation type="submission" date="2022-10" db="EMBL/GenBank/DDBJ databases">
        <title>Luteolibacter arcticus strain CCTCC AB 2014275, whole genome shotgun sequencing project.</title>
        <authorList>
            <person name="Zhao G."/>
            <person name="Shen L."/>
        </authorList>
    </citation>
    <scope>NUCLEOTIDE SEQUENCE [LARGE SCALE GENOMIC DNA]</scope>
    <source>
        <strain evidence="1 2">CCTCC AB 2014275</strain>
    </source>
</reference>
<dbReference type="RefSeq" id="WP_264489122.1">
    <property type="nucleotide sequence ID" value="NZ_JAPDDT010000011.1"/>
</dbReference>
<proteinExistence type="predicted"/>
<protein>
    <submittedName>
        <fullName evidence="1">Uncharacterized protein</fullName>
    </submittedName>
</protein>
<keyword evidence="2" id="KW-1185">Reference proteome</keyword>